<evidence type="ECO:0000256" key="1">
    <source>
        <dbReference type="ARBA" id="ARBA00034125"/>
    </source>
</evidence>
<comment type="similarity">
    <text evidence="1">Belongs to the ThrE exporter (TC 2.A.79) family.</text>
</comment>
<dbReference type="Proteomes" id="UP001213000">
    <property type="component" value="Unassembled WGS sequence"/>
</dbReference>
<feature type="transmembrane region" description="Helical" evidence="3">
    <location>
        <begin position="419"/>
        <end position="439"/>
    </location>
</feature>
<dbReference type="InterPro" id="IPR051361">
    <property type="entry name" value="ThrE/Ser_Exporter"/>
</dbReference>
<feature type="transmembrane region" description="Helical" evidence="3">
    <location>
        <begin position="534"/>
        <end position="558"/>
    </location>
</feature>
<accession>A0AAD5W6F0</accession>
<keyword evidence="3" id="KW-1133">Transmembrane helix</keyword>
<evidence type="ECO:0000256" key="3">
    <source>
        <dbReference type="SAM" id="Phobius"/>
    </source>
</evidence>
<feature type="compositionally biased region" description="Polar residues" evidence="2">
    <location>
        <begin position="133"/>
        <end position="145"/>
    </location>
</feature>
<dbReference type="PANTHER" id="PTHR31082:SF4">
    <property type="entry name" value="PHEROMONE-REGULATED MEMBRANE PROTEIN 10"/>
    <property type="match status" value="1"/>
</dbReference>
<dbReference type="GO" id="GO:0022857">
    <property type="term" value="F:transmembrane transporter activity"/>
    <property type="evidence" value="ECO:0007669"/>
    <property type="project" value="InterPro"/>
</dbReference>
<reference evidence="5" key="1">
    <citation type="submission" date="2022-07" db="EMBL/GenBank/DDBJ databases">
        <title>Genome Sequence of Leucocoprinus birnbaumii.</title>
        <authorList>
            <person name="Buettner E."/>
        </authorList>
    </citation>
    <scope>NUCLEOTIDE SEQUENCE</scope>
    <source>
        <strain evidence="5">VT141</strain>
    </source>
</reference>
<feature type="region of interest" description="Disordered" evidence="2">
    <location>
        <begin position="1"/>
        <end position="82"/>
    </location>
</feature>
<feature type="transmembrane region" description="Helical" evidence="3">
    <location>
        <begin position="711"/>
        <end position="730"/>
    </location>
</feature>
<dbReference type="AlphaFoldDB" id="A0AAD5W6F0"/>
<comment type="caution">
    <text evidence="5">The sequence shown here is derived from an EMBL/GenBank/DDBJ whole genome shotgun (WGS) entry which is preliminary data.</text>
</comment>
<dbReference type="InterPro" id="IPR010619">
    <property type="entry name" value="ThrE-like_N"/>
</dbReference>
<evidence type="ECO:0000313" key="5">
    <source>
        <dbReference type="EMBL" id="KAJ3575975.1"/>
    </source>
</evidence>
<feature type="transmembrane region" description="Helical" evidence="3">
    <location>
        <begin position="750"/>
        <end position="775"/>
    </location>
</feature>
<name>A0AAD5W6F0_9AGAR</name>
<dbReference type="EMBL" id="JANIEX010000022">
    <property type="protein sequence ID" value="KAJ3575975.1"/>
    <property type="molecule type" value="Genomic_DNA"/>
</dbReference>
<dbReference type="PANTHER" id="PTHR31082">
    <property type="entry name" value="PHEROMONE-REGULATED MEMBRANE PROTEIN 10"/>
    <property type="match status" value="1"/>
</dbReference>
<proteinExistence type="inferred from homology"/>
<feature type="region of interest" description="Disordered" evidence="2">
    <location>
        <begin position="195"/>
        <end position="238"/>
    </location>
</feature>
<keyword evidence="6" id="KW-1185">Reference proteome</keyword>
<evidence type="ECO:0000256" key="2">
    <source>
        <dbReference type="SAM" id="MobiDB-lite"/>
    </source>
</evidence>
<feature type="compositionally biased region" description="Polar residues" evidence="2">
    <location>
        <begin position="213"/>
        <end position="223"/>
    </location>
</feature>
<feature type="region of interest" description="Disordered" evidence="2">
    <location>
        <begin position="124"/>
        <end position="180"/>
    </location>
</feature>
<feature type="compositionally biased region" description="Basic and acidic residues" evidence="2">
    <location>
        <begin position="1"/>
        <end position="12"/>
    </location>
</feature>
<keyword evidence="3" id="KW-0812">Transmembrane</keyword>
<feature type="transmembrane region" description="Helical" evidence="3">
    <location>
        <begin position="687"/>
        <end position="704"/>
    </location>
</feature>
<protein>
    <recommendedName>
        <fullName evidence="4">Threonine/serine exporter-like N-terminal domain-containing protein</fullName>
    </recommendedName>
</protein>
<dbReference type="Pfam" id="PF06738">
    <property type="entry name" value="ThrE"/>
    <property type="match status" value="1"/>
</dbReference>
<organism evidence="5 6">
    <name type="scientific">Leucocoprinus birnbaumii</name>
    <dbReference type="NCBI Taxonomy" id="56174"/>
    <lineage>
        <taxon>Eukaryota</taxon>
        <taxon>Fungi</taxon>
        <taxon>Dikarya</taxon>
        <taxon>Basidiomycota</taxon>
        <taxon>Agaricomycotina</taxon>
        <taxon>Agaricomycetes</taxon>
        <taxon>Agaricomycetidae</taxon>
        <taxon>Agaricales</taxon>
        <taxon>Agaricineae</taxon>
        <taxon>Agaricaceae</taxon>
        <taxon>Leucocoprinus</taxon>
    </lineage>
</organism>
<feature type="compositionally biased region" description="Polar residues" evidence="2">
    <location>
        <begin position="55"/>
        <end position="72"/>
    </location>
</feature>
<feature type="domain" description="Threonine/serine exporter-like N-terminal" evidence="4">
    <location>
        <begin position="312"/>
        <end position="554"/>
    </location>
</feature>
<feature type="transmembrane region" description="Helical" evidence="3">
    <location>
        <begin position="500"/>
        <end position="522"/>
    </location>
</feature>
<feature type="transmembrane region" description="Helical" evidence="3">
    <location>
        <begin position="470"/>
        <end position="488"/>
    </location>
</feature>
<feature type="transmembrane region" description="Helical" evidence="3">
    <location>
        <begin position="662"/>
        <end position="681"/>
    </location>
</feature>
<evidence type="ECO:0000259" key="4">
    <source>
        <dbReference type="Pfam" id="PF06738"/>
    </source>
</evidence>
<keyword evidence="3" id="KW-0472">Membrane</keyword>
<gene>
    <name evidence="5" type="ORF">NP233_g730</name>
</gene>
<evidence type="ECO:0000313" key="6">
    <source>
        <dbReference type="Proteomes" id="UP001213000"/>
    </source>
</evidence>
<sequence>MNGSDIRDRPGWRADIPSSEDHNTISRQRSRSVAVLNLEEQPQRSEGRAPLEYSQIGQGAQSTRSDVQTHASGSGLHLRTGRLGLNSSCEDRFHGGDYGYEGRYEQLWRQGERHYLASSIDWTNSPRRDRATSEMSGGRNVSSRFGKSRPEDWAGQNVDGISNRRSGLGEITPGNIQGTEDETNARSLQHVMDADPQPHFAPVTDPSEERQRINAQNGSSPAAQDQPPESEGVSSNPWLNEDEIDAKRQVHWHNAFARLNGIDLKGGQGASTSVQTNRWKRFSPFTFFRRAPSTPFSDVCAFLADLITRRSFLLKLAKALLYFGAPPHRIESQLVAADAILNTRAEVVYLPNIVIVTMHGTEPEEAARTYFVRSKGRLALTSLHRVHMIYRDVLHDRMGAQEGIDGLRKILRAPPIYPLKFRCFLAFVCSSIICVLAFGGSAVDMFISGICASILQYLGLSAANKSSMYANVYEISVSIFVAFVARGLSSIPGHVFCYSAISSAGVVLILPGFTVLISSLELMSKNIFCGSVRIVYAIIYTLFLGFGLTIGSDFYLVLDRRARRQYYHNSLSANLTYTHGQFVFRNSTSHISMVSGVVGTALHTNNTGDTTLKVIKGCLRNETWSWWRQPFPWYAVFILVPLYSTCSSLSNLQSWRSIQLPVMVIFSCAAYAANKATSILLPGRTDLVSAAGAFVIGLLGNIYSRVIRGTAFTSMVTGVLFLVPSGIAQGGGLNQNYHSSSEQYSVGFSLALRMISLASGVTVGLFVSQVLVYLFGSRKNGAHFAF</sequence>